<dbReference type="AlphaFoldDB" id="A0A1Y2PDH0"/>
<comment type="caution">
    <text evidence="2">The sequence shown here is derived from an EMBL/GenBank/DDBJ whole genome shotgun (WGS) entry which is preliminary data.</text>
</comment>
<accession>A0A1Y2PDH0</accession>
<evidence type="ECO:0000313" key="3">
    <source>
        <dbReference type="Proteomes" id="UP000194221"/>
    </source>
</evidence>
<sequence length="243" mass="28073">MKDIVISDTAKGIVSAGKIVNSLEKLDQRIEQSKSQAKNLFKDLDKSSTSIHKTEEKLFGGYKTKDLFNLIRDNHKTDVKTTRIVNNLIRNNNDNIKDISKMIGALAMLSGLSFEKLSENTTELEEISNQLKNGLDHSSDNSKNLKRVIISQIDRVKEEKKKQEKNDYNIGVLNDNFKELQVDFIEYKKNNEKKLKEIRQLYQTSSEDHFIKTLKRQKILIYCLFFLSMVSIITHIMMVAKTL</sequence>
<keyword evidence="1" id="KW-0472">Membrane</keyword>
<proteinExistence type="predicted"/>
<dbReference type="STRING" id="1635173.WH52_07250"/>
<gene>
    <name evidence="2" type="ORF">WH52_07250</name>
</gene>
<dbReference type="Proteomes" id="UP000194221">
    <property type="component" value="Unassembled WGS sequence"/>
</dbReference>
<organism evidence="2 3">
    <name type="scientific">Tenacibaculum holothuriorum</name>
    <dbReference type="NCBI Taxonomy" id="1635173"/>
    <lineage>
        <taxon>Bacteria</taxon>
        <taxon>Pseudomonadati</taxon>
        <taxon>Bacteroidota</taxon>
        <taxon>Flavobacteriia</taxon>
        <taxon>Flavobacteriales</taxon>
        <taxon>Flavobacteriaceae</taxon>
        <taxon>Tenacibaculum</taxon>
    </lineage>
</organism>
<evidence type="ECO:0000256" key="1">
    <source>
        <dbReference type="SAM" id="Phobius"/>
    </source>
</evidence>
<dbReference type="OrthoDB" id="1449274at2"/>
<feature type="transmembrane region" description="Helical" evidence="1">
    <location>
        <begin position="219"/>
        <end position="240"/>
    </location>
</feature>
<protein>
    <submittedName>
        <fullName evidence="2">Uncharacterized protein</fullName>
    </submittedName>
</protein>
<reference evidence="2 3" key="1">
    <citation type="submission" date="2015-03" db="EMBL/GenBank/DDBJ databases">
        <title>Genome sequence of Tenacibaculum sp. S2-2, isolated from intestinal microbiota of sea cucumber, Apostichopus japonicas.</title>
        <authorList>
            <person name="Shao Z."/>
            <person name="Wang L."/>
            <person name="Li X."/>
        </authorList>
    </citation>
    <scope>NUCLEOTIDE SEQUENCE [LARGE SCALE GENOMIC DNA]</scope>
    <source>
        <strain evidence="2 3">S2-2</strain>
    </source>
</reference>
<keyword evidence="1" id="KW-1133">Transmembrane helix</keyword>
<dbReference type="EMBL" id="LAPZ01000003">
    <property type="protein sequence ID" value="OSY88536.1"/>
    <property type="molecule type" value="Genomic_DNA"/>
</dbReference>
<evidence type="ECO:0000313" key="2">
    <source>
        <dbReference type="EMBL" id="OSY88536.1"/>
    </source>
</evidence>
<dbReference type="RefSeq" id="WP_086030267.1">
    <property type="nucleotide sequence ID" value="NZ_LAPZ01000003.1"/>
</dbReference>
<name>A0A1Y2PDH0_9FLAO</name>
<keyword evidence="3" id="KW-1185">Reference proteome</keyword>
<keyword evidence="1" id="KW-0812">Transmembrane</keyword>
<dbReference type="InParanoid" id="A0A1Y2PDH0"/>